<name>A0A1Y4QHW9_9FIRM</name>
<comment type="caution">
    <text evidence="6">The sequence shown here is derived from an EMBL/GenBank/DDBJ whole genome shotgun (WGS) entry which is preliminary data.</text>
</comment>
<dbReference type="EMBL" id="NFLB01000010">
    <property type="protein sequence ID" value="OUQ04611.1"/>
    <property type="molecule type" value="Genomic_DNA"/>
</dbReference>
<dbReference type="InterPro" id="IPR003593">
    <property type="entry name" value="AAA+_ATPase"/>
</dbReference>
<dbReference type="PANTHER" id="PTHR42781:SF4">
    <property type="entry name" value="SPERMIDINE_PUTRESCINE IMPORT ATP-BINDING PROTEIN POTA"/>
    <property type="match status" value="1"/>
</dbReference>
<dbReference type="SUPFAM" id="SSF52540">
    <property type="entry name" value="P-loop containing nucleoside triphosphate hydrolases"/>
    <property type="match status" value="1"/>
</dbReference>
<dbReference type="SMART" id="SM00382">
    <property type="entry name" value="AAA"/>
    <property type="match status" value="1"/>
</dbReference>
<dbReference type="EC" id="7.6.2.9" evidence="4"/>
<dbReference type="Gene3D" id="3.40.50.300">
    <property type="entry name" value="P-loop containing nucleotide triphosphate hydrolases"/>
    <property type="match status" value="1"/>
</dbReference>
<reference evidence="7" key="1">
    <citation type="submission" date="2017-04" db="EMBL/GenBank/DDBJ databases">
        <title>Function of individual gut microbiota members based on whole genome sequencing of pure cultures obtained from chicken caecum.</title>
        <authorList>
            <person name="Medvecky M."/>
            <person name="Cejkova D."/>
            <person name="Polansky O."/>
            <person name="Karasova D."/>
            <person name="Kubasova T."/>
            <person name="Cizek A."/>
            <person name="Rychlik I."/>
        </authorList>
    </citation>
    <scope>NUCLEOTIDE SEQUENCE [LARGE SCALE GENOMIC DNA]</scope>
    <source>
        <strain evidence="7">An149</strain>
    </source>
</reference>
<dbReference type="FunFam" id="3.40.50.300:FF:000425">
    <property type="entry name" value="Probable ABC transporter, ATP-binding subunit"/>
    <property type="match status" value="1"/>
</dbReference>
<dbReference type="GO" id="GO:0005524">
    <property type="term" value="F:ATP binding"/>
    <property type="evidence" value="ECO:0007669"/>
    <property type="project" value="UniProtKB-KW"/>
</dbReference>
<dbReference type="PROSITE" id="PS50893">
    <property type="entry name" value="ABC_TRANSPORTER_2"/>
    <property type="match status" value="1"/>
</dbReference>
<protein>
    <recommendedName>
        <fullName evidence="4">ABC-type quaternary amine transporter</fullName>
        <ecNumber evidence="4">7.6.2.9</ecNumber>
    </recommendedName>
</protein>
<gene>
    <name evidence="6" type="ORF">B5E91_09490</name>
</gene>
<feature type="domain" description="ABC transporter" evidence="5">
    <location>
        <begin position="5"/>
        <end position="239"/>
    </location>
</feature>
<dbReference type="GO" id="GO:0016887">
    <property type="term" value="F:ATP hydrolysis activity"/>
    <property type="evidence" value="ECO:0007669"/>
    <property type="project" value="InterPro"/>
</dbReference>
<proteinExistence type="predicted"/>
<keyword evidence="2" id="KW-0547">Nucleotide-binding</keyword>
<accession>A0A1Y4QHW9</accession>
<keyword evidence="1" id="KW-0813">Transport</keyword>
<dbReference type="InterPro" id="IPR017871">
    <property type="entry name" value="ABC_transporter-like_CS"/>
</dbReference>
<dbReference type="RefSeq" id="WP_087257112.1">
    <property type="nucleotide sequence ID" value="NZ_CAJKXS010000052.1"/>
</dbReference>
<evidence type="ECO:0000256" key="2">
    <source>
        <dbReference type="ARBA" id="ARBA00022741"/>
    </source>
</evidence>
<evidence type="ECO:0000313" key="7">
    <source>
        <dbReference type="Proteomes" id="UP000196258"/>
    </source>
</evidence>
<sequence length="267" mass="30105">MNNVIEFKNIKKAYEDKVVISDFNLSIEKGEFVTIIGSSGCGKTTILKMINGLIEPTSGDIFIDGETIKNKNLIELRRNIGYAIQGSVLFPHMTVKQNISYVPNLLNKKDKKKTEDAVYKWMKIVGLDEELKERYPFELSGGQQQRVGIARALAASPNILLMDEPFGAVDEITRSQLQIELKQIHQKTGITILFVTHDIYEALKLGTKVLVMNQGAIQQYASPKELLHAPANDFVKKLVDNKRRICYLPDDKLNECEFSGVNCDLEI</sequence>
<evidence type="ECO:0000313" key="6">
    <source>
        <dbReference type="EMBL" id="OUQ04611.1"/>
    </source>
</evidence>
<dbReference type="GO" id="GO:0015418">
    <property type="term" value="F:ABC-type quaternary ammonium compound transporting activity"/>
    <property type="evidence" value="ECO:0007669"/>
    <property type="project" value="UniProtKB-EC"/>
</dbReference>
<dbReference type="Proteomes" id="UP000196258">
    <property type="component" value="Unassembled WGS sequence"/>
</dbReference>
<dbReference type="PANTHER" id="PTHR42781">
    <property type="entry name" value="SPERMIDINE/PUTRESCINE IMPORT ATP-BINDING PROTEIN POTA"/>
    <property type="match status" value="1"/>
</dbReference>
<evidence type="ECO:0000256" key="1">
    <source>
        <dbReference type="ARBA" id="ARBA00022448"/>
    </source>
</evidence>
<dbReference type="PROSITE" id="PS00211">
    <property type="entry name" value="ABC_TRANSPORTER_1"/>
    <property type="match status" value="1"/>
</dbReference>
<dbReference type="Pfam" id="PF00005">
    <property type="entry name" value="ABC_tran"/>
    <property type="match status" value="1"/>
</dbReference>
<evidence type="ECO:0000259" key="5">
    <source>
        <dbReference type="PROSITE" id="PS50893"/>
    </source>
</evidence>
<keyword evidence="3 6" id="KW-0067">ATP-binding</keyword>
<evidence type="ECO:0000256" key="4">
    <source>
        <dbReference type="ARBA" id="ARBA00066388"/>
    </source>
</evidence>
<dbReference type="InterPro" id="IPR027417">
    <property type="entry name" value="P-loop_NTPase"/>
</dbReference>
<dbReference type="InterPro" id="IPR003439">
    <property type="entry name" value="ABC_transporter-like_ATP-bd"/>
</dbReference>
<dbReference type="InterPro" id="IPR050093">
    <property type="entry name" value="ABC_SmlMolc_Importer"/>
</dbReference>
<organism evidence="6 7">
    <name type="scientific">Thomasclavelia spiroformis</name>
    <dbReference type="NCBI Taxonomy" id="29348"/>
    <lineage>
        <taxon>Bacteria</taxon>
        <taxon>Bacillati</taxon>
        <taxon>Bacillota</taxon>
        <taxon>Erysipelotrichia</taxon>
        <taxon>Erysipelotrichales</taxon>
        <taxon>Coprobacillaceae</taxon>
        <taxon>Thomasclavelia</taxon>
    </lineage>
</organism>
<dbReference type="AlphaFoldDB" id="A0A1Y4QHW9"/>
<evidence type="ECO:0000256" key="3">
    <source>
        <dbReference type="ARBA" id="ARBA00022840"/>
    </source>
</evidence>